<dbReference type="Pfam" id="PF02469">
    <property type="entry name" value="Fasciclin"/>
    <property type="match status" value="1"/>
</dbReference>
<feature type="chain" id="PRO_5038360779" evidence="3">
    <location>
        <begin position="23"/>
        <end position="196"/>
    </location>
</feature>
<dbReference type="SUPFAM" id="SSF82153">
    <property type="entry name" value="FAS1 domain"/>
    <property type="match status" value="1"/>
</dbReference>
<feature type="signal peptide" evidence="3">
    <location>
        <begin position="1"/>
        <end position="22"/>
    </location>
</feature>
<keyword evidence="6" id="KW-1185">Reference proteome</keyword>
<dbReference type="EMBL" id="PDJC01000001">
    <property type="protein sequence ID" value="PFG18171.1"/>
    <property type="molecule type" value="Genomic_DNA"/>
</dbReference>
<evidence type="ECO:0000313" key="5">
    <source>
        <dbReference type="EMBL" id="PFG18171.1"/>
    </source>
</evidence>
<evidence type="ECO:0000256" key="2">
    <source>
        <dbReference type="SAM" id="MobiDB-lite"/>
    </source>
</evidence>
<dbReference type="Proteomes" id="UP000226079">
    <property type="component" value="Unassembled WGS sequence"/>
</dbReference>
<name>A0A2A9CVJ4_9ACTN</name>
<protein>
    <submittedName>
        <fullName evidence="5">Putative surface protein with fasciclin (FAS1) repeats</fullName>
    </submittedName>
</protein>
<dbReference type="PANTHER" id="PTHR10900">
    <property type="entry name" value="PERIOSTIN-RELATED"/>
    <property type="match status" value="1"/>
</dbReference>
<dbReference type="SMART" id="SM00554">
    <property type="entry name" value="FAS1"/>
    <property type="match status" value="1"/>
</dbReference>
<dbReference type="PROSITE" id="PS51257">
    <property type="entry name" value="PROKAR_LIPOPROTEIN"/>
    <property type="match status" value="1"/>
</dbReference>
<dbReference type="OrthoDB" id="9800666at2"/>
<dbReference type="AlphaFoldDB" id="A0A2A9CVJ4"/>
<organism evidence="5 6">
    <name type="scientific">Propionicimonas paludicola</name>
    <dbReference type="NCBI Taxonomy" id="185243"/>
    <lineage>
        <taxon>Bacteria</taxon>
        <taxon>Bacillati</taxon>
        <taxon>Actinomycetota</taxon>
        <taxon>Actinomycetes</taxon>
        <taxon>Propionibacteriales</taxon>
        <taxon>Nocardioidaceae</taxon>
        <taxon>Propionicimonas</taxon>
    </lineage>
</organism>
<dbReference type="FunFam" id="2.30.180.10:FF:000019">
    <property type="entry name" value="Cell surface lipoprotein"/>
    <property type="match status" value="1"/>
</dbReference>
<dbReference type="InterPro" id="IPR000782">
    <property type="entry name" value="FAS1_domain"/>
</dbReference>
<feature type="region of interest" description="Disordered" evidence="2">
    <location>
        <begin position="27"/>
        <end position="53"/>
    </location>
</feature>
<dbReference type="GO" id="GO:0005615">
    <property type="term" value="C:extracellular space"/>
    <property type="evidence" value="ECO:0007669"/>
    <property type="project" value="TreeGrafter"/>
</dbReference>
<feature type="domain" description="FAS1" evidence="4">
    <location>
        <begin position="55"/>
        <end position="192"/>
    </location>
</feature>
<accession>A0A2A9CVJ4</accession>
<dbReference type="Gene3D" id="2.30.180.10">
    <property type="entry name" value="FAS1 domain"/>
    <property type="match status" value="1"/>
</dbReference>
<comment type="caution">
    <text evidence="5">The sequence shown here is derived from an EMBL/GenBank/DDBJ whole genome shotgun (WGS) entry which is preliminary data.</text>
</comment>
<evidence type="ECO:0000313" key="6">
    <source>
        <dbReference type="Proteomes" id="UP000226079"/>
    </source>
</evidence>
<dbReference type="InterPro" id="IPR050904">
    <property type="entry name" value="Adhesion/Biosynth-related"/>
</dbReference>
<evidence type="ECO:0000259" key="4">
    <source>
        <dbReference type="PROSITE" id="PS50213"/>
    </source>
</evidence>
<evidence type="ECO:0000256" key="1">
    <source>
        <dbReference type="ARBA" id="ARBA00022729"/>
    </source>
</evidence>
<keyword evidence="1 3" id="KW-0732">Signal</keyword>
<sequence length="196" mass="19451">MKRFAIAAAILSLGLIATGCTAAAPAAPPSSAPASSAPATSAPASPSPSMSEPMMSDIVDTAVAAGDFKTLATALTAAGLVETLKGPGPFTVFAPTDEAFAKLPAGTLDGLLKDKKALTSVLTYHVVSGEVMASQVAGMNGEKVKTVQGGTFTVKVKDGKVSLTDGAGNTVNVIKTDITASNGVIHVIDGVLLPKS</sequence>
<feature type="compositionally biased region" description="Low complexity" evidence="2">
    <location>
        <begin position="32"/>
        <end position="49"/>
    </location>
</feature>
<dbReference type="InterPro" id="IPR036378">
    <property type="entry name" value="FAS1_dom_sf"/>
</dbReference>
<dbReference type="PROSITE" id="PS50213">
    <property type="entry name" value="FAS1"/>
    <property type="match status" value="1"/>
</dbReference>
<proteinExistence type="predicted"/>
<reference evidence="5 6" key="1">
    <citation type="submission" date="2017-10" db="EMBL/GenBank/DDBJ databases">
        <title>Sequencing the genomes of 1000 actinobacteria strains.</title>
        <authorList>
            <person name="Klenk H.-P."/>
        </authorList>
    </citation>
    <scope>NUCLEOTIDE SEQUENCE [LARGE SCALE GENOMIC DNA]</scope>
    <source>
        <strain evidence="5 6">DSM 15597</strain>
    </source>
</reference>
<gene>
    <name evidence="5" type="ORF">ATK74_2753</name>
</gene>
<evidence type="ECO:0000256" key="3">
    <source>
        <dbReference type="SAM" id="SignalP"/>
    </source>
</evidence>
<dbReference type="RefSeq" id="WP_098461542.1">
    <property type="nucleotide sequence ID" value="NZ_PDJC01000001.1"/>
</dbReference>
<dbReference type="PANTHER" id="PTHR10900:SF77">
    <property type="entry name" value="FI19380P1"/>
    <property type="match status" value="1"/>
</dbReference>